<gene>
    <name evidence="2" type="ORF">FRACYDRAFT_233249</name>
</gene>
<evidence type="ECO:0000256" key="1">
    <source>
        <dbReference type="SAM" id="MobiDB-lite"/>
    </source>
</evidence>
<evidence type="ECO:0000313" key="2">
    <source>
        <dbReference type="EMBL" id="OEU23083.1"/>
    </source>
</evidence>
<reference evidence="2 3" key="1">
    <citation type="submission" date="2016-09" db="EMBL/GenBank/DDBJ databases">
        <title>Extensive genetic diversity and differential bi-allelic expression allows diatom success in the polar Southern Ocean.</title>
        <authorList>
            <consortium name="DOE Joint Genome Institute"/>
            <person name="Mock T."/>
            <person name="Otillar R.P."/>
            <person name="Strauss J."/>
            <person name="Dupont C."/>
            <person name="Frickenhaus S."/>
            <person name="Maumus F."/>
            <person name="Mcmullan M."/>
            <person name="Sanges R."/>
            <person name="Schmutz J."/>
            <person name="Toseland A."/>
            <person name="Valas R."/>
            <person name="Veluchamy A."/>
            <person name="Ward B.J."/>
            <person name="Allen A."/>
            <person name="Barry K."/>
            <person name="Falciatore A."/>
            <person name="Ferrante M."/>
            <person name="Fortunato A.E."/>
            <person name="Gloeckner G."/>
            <person name="Gruber A."/>
            <person name="Hipkin R."/>
            <person name="Janech M."/>
            <person name="Kroth P."/>
            <person name="Leese F."/>
            <person name="Lindquist E."/>
            <person name="Lyon B.R."/>
            <person name="Martin J."/>
            <person name="Mayer C."/>
            <person name="Parker M."/>
            <person name="Quesneville H."/>
            <person name="Raymond J."/>
            <person name="Uhlig C."/>
            <person name="Valentin K.U."/>
            <person name="Worden A.Z."/>
            <person name="Armbrust E.V."/>
            <person name="Bowler C."/>
            <person name="Green B."/>
            <person name="Moulton V."/>
            <person name="Van Oosterhout C."/>
            <person name="Grigoriev I."/>
        </authorList>
    </citation>
    <scope>NUCLEOTIDE SEQUENCE [LARGE SCALE GENOMIC DNA]</scope>
    <source>
        <strain evidence="2 3">CCMP1102</strain>
    </source>
</reference>
<dbReference type="OrthoDB" id="45422at2759"/>
<evidence type="ECO:0000313" key="3">
    <source>
        <dbReference type="Proteomes" id="UP000095751"/>
    </source>
</evidence>
<sequence length="438" mass="49513">MVWGIGKLLLIPSIHPHSSSSKPASYNLTPQQLIDYQKDGVIVIRKMLQGELLEGAIKAANKIQRSRGISRRILYRMFPAYRTLSFQTYREHKALKKVAFDSTASTICAKLMGLDHDDDEEKRGGRGGGVRHDNNNNNNNNNIKVEYDGNHYTGEDEDEREVKGKQNHRSLRLLKDAVMGFSKGDNGCGWHIDDRVFWPCEDSHNDNDDGSKDGGSVFARLLGRKGGRKRDVGVNVWITLSPVTIAEGGGLAVAPGSHCLSGKGKIGKLAKKARKIIRSRGSSSTCMLETLDPECNSQMDELKRVYDLQPGDAIIHDRYLFHKPDRFKIDDDDDDDDEKKKNKNKKIVKQRISLRYMPSDATFFDNGMNIDGAHQHKNLVTGDPIWKAGEYFPQTWPYALEEETNARVIQDQNFFDSKFLFKMLKSIASQKIQLKTKQ</sequence>
<organism evidence="2 3">
    <name type="scientific">Fragilariopsis cylindrus CCMP1102</name>
    <dbReference type="NCBI Taxonomy" id="635003"/>
    <lineage>
        <taxon>Eukaryota</taxon>
        <taxon>Sar</taxon>
        <taxon>Stramenopiles</taxon>
        <taxon>Ochrophyta</taxon>
        <taxon>Bacillariophyta</taxon>
        <taxon>Bacillariophyceae</taxon>
        <taxon>Bacillariophycidae</taxon>
        <taxon>Bacillariales</taxon>
        <taxon>Bacillariaceae</taxon>
        <taxon>Fragilariopsis</taxon>
    </lineage>
</organism>
<dbReference type="Proteomes" id="UP000095751">
    <property type="component" value="Unassembled WGS sequence"/>
</dbReference>
<keyword evidence="3" id="KW-1185">Reference proteome</keyword>
<dbReference type="InParanoid" id="A0A1E7FZ52"/>
<protein>
    <submittedName>
        <fullName evidence="2">Uncharacterized protein</fullName>
    </submittedName>
</protein>
<dbReference type="Gene3D" id="2.60.120.620">
    <property type="entry name" value="q2cbj1_9rhob like domain"/>
    <property type="match status" value="1"/>
</dbReference>
<dbReference type="KEGG" id="fcy:FRACYDRAFT_233249"/>
<dbReference type="AlphaFoldDB" id="A0A1E7FZ52"/>
<accession>A0A1E7FZ52</accession>
<name>A0A1E7FZ52_9STRA</name>
<dbReference type="EMBL" id="KV784353">
    <property type="protein sequence ID" value="OEU23083.1"/>
    <property type="molecule type" value="Genomic_DNA"/>
</dbReference>
<dbReference type="SUPFAM" id="SSF51197">
    <property type="entry name" value="Clavaminate synthase-like"/>
    <property type="match status" value="1"/>
</dbReference>
<feature type="region of interest" description="Disordered" evidence="1">
    <location>
        <begin position="118"/>
        <end position="164"/>
    </location>
</feature>
<proteinExistence type="predicted"/>